<name>W0RGI9_9BACT</name>
<dbReference type="Proteomes" id="UP000019151">
    <property type="component" value="Chromosome"/>
</dbReference>
<dbReference type="KEGG" id="gba:J421_0986"/>
<proteinExistence type="predicted"/>
<dbReference type="InParanoid" id="W0RGI9"/>
<keyword evidence="2" id="KW-1185">Reference proteome</keyword>
<evidence type="ECO:0000313" key="2">
    <source>
        <dbReference type="Proteomes" id="UP000019151"/>
    </source>
</evidence>
<protein>
    <submittedName>
        <fullName evidence="1">Uncharacterized protein</fullName>
    </submittedName>
</protein>
<dbReference type="RefSeq" id="WP_025410057.1">
    <property type="nucleotide sequence ID" value="NZ_CP007128.1"/>
</dbReference>
<dbReference type="HOGENOM" id="CLU_2897752_0_0_0"/>
<gene>
    <name evidence="1" type="ORF">J421_0986</name>
</gene>
<dbReference type="EMBL" id="CP007128">
    <property type="protein sequence ID" value="AHG88523.1"/>
    <property type="molecule type" value="Genomic_DNA"/>
</dbReference>
<evidence type="ECO:0000313" key="1">
    <source>
        <dbReference type="EMBL" id="AHG88523.1"/>
    </source>
</evidence>
<sequence length="62" mass="7347">MPTTAHIWNDPRYRHFFRRAAQTIAHARQLQLQPWLGEREERFHRVILEICGAEVDELAGAH</sequence>
<dbReference type="AlphaFoldDB" id="W0RGI9"/>
<reference evidence="1 2" key="1">
    <citation type="journal article" date="2014" name="Genome Announc.">
        <title>Genome Sequence and Methylome of Soil Bacterium Gemmatirosa kalamazoonensis KBS708T, a Member of the Rarely Cultivated Gemmatimonadetes Phylum.</title>
        <authorList>
            <person name="Debruyn J.M."/>
            <person name="Radosevich M."/>
            <person name="Wommack K.E."/>
            <person name="Polson S.W."/>
            <person name="Hauser L.J."/>
            <person name="Fawaz M.N."/>
            <person name="Korlach J."/>
            <person name="Tsai Y.C."/>
        </authorList>
    </citation>
    <scope>NUCLEOTIDE SEQUENCE [LARGE SCALE GENOMIC DNA]</scope>
    <source>
        <strain evidence="1 2">KBS708</strain>
    </source>
</reference>
<organism evidence="1 2">
    <name type="scientific">Gemmatirosa kalamazoonensis</name>
    <dbReference type="NCBI Taxonomy" id="861299"/>
    <lineage>
        <taxon>Bacteria</taxon>
        <taxon>Pseudomonadati</taxon>
        <taxon>Gemmatimonadota</taxon>
        <taxon>Gemmatimonadia</taxon>
        <taxon>Gemmatimonadales</taxon>
        <taxon>Gemmatimonadaceae</taxon>
        <taxon>Gemmatirosa</taxon>
    </lineage>
</organism>
<accession>W0RGI9</accession>